<feature type="region of interest" description="Disordered" evidence="1">
    <location>
        <begin position="56"/>
        <end position="75"/>
    </location>
</feature>
<name>A0A5J4XBF6_9EUKA</name>
<reference evidence="2 3" key="1">
    <citation type="submission" date="2019-03" db="EMBL/GenBank/DDBJ databases">
        <title>Single cell metagenomics reveals metabolic interactions within the superorganism composed of flagellate Streblomastix strix and complex community of Bacteroidetes bacteria on its surface.</title>
        <authorList>
            <person name="Treitli S.C."/>
            <person name="Kolisko M."/>
            <person name="Husnik F."/>
            <person name="Keeling P."/>
            <person name="Hampl V."/>
        </authorList>
    </citation>
    <scope>NUCLEOTIDE SEQUENCE [LARGE SCALE GENOMIC DNA]</scope>
    <source>
        <strain evidence="2">ST1C</strain>
    </source>
</reference>
<proteinExistence type="predicted"/>
<evidence type="ECO:0000256" key="1">
    <source>
        <dbReference type="SAM" id="MobiDB-lite"/>
    </source>
</evidence>
<evidence type="ECO:0000313" key="2">
    <source>
        <dbReference type="EMBL" id="KAA6403829.1"/>
    </source>
</evidence>
<dbReference type="AlphaFoldDB" id="A0A5J4XBF6"/>
<sequence>MYILMSKPSPGPSQRRSRRKQYIENLALLQPPFGRQRQYILDNMRMRFVICTRKHSSASQHRLHACQAERTQLKP</sequence>
<comment type="caution">
    <text evidence="2">The sequence shown here is derived from an EMBL/GenBank/DDBJ whole genome shotgun (WGS) entry which is preliminary data.</text>
</comment>
<accession>A0A5J4XBF6</accession>
<protein>
    <submittedName>
        <fullName evidence="2">Uncharacterized protein</fullName>
    </submittedName>
</protein>
<dbReference type="EMBL" id="SNRW01000055">
    <property type="protein sequence ID" value="KAA6403829.1"/>
    <property type="molecule type" value="Genomic_DNA"/>
</dbReference>
<dbReference type="Proteomes" id="UP000324800">
    <property type="component" value="Unassembled WGS sequence"/>
</dbReference>
<gene>
    <name evidence="2" type="ORF">EZS28_000647</name>
</gene>
<evidence type="ECO:0000313" key="3">
    <source>
        <dbReference type="Proteomes" id="UP000324800"/>
    </source>
</evidence>
<organism evidence="2 3">
    <name type="scientific">Streblomastix strix</name>
    <dbReference type="NCBI Taxonomy" id="222440"/>
    <lineage>
        <taxon>Eukaryota</taxon>
        <taxon>Metamonada</taxon>
        <taxon>Preaxostyla</taxon>
        <taxon>Oxymonadida</taxon>
        <taxon>Streblomastigidae</taxon>
        <taxon>Streblomastix</taxon>
    </lineage>
</organism>